<accession>A0A914QXA3</accession>
<keyword evidence="2" id="KW-1133">Transmembrane helix</keyword>
<feature type="transmembrane region" description="Helical" evidence="2">
    <location>
        <begin position="39"/>
        <end position="57"/>
    </location>
</feature>
<evidence type="ECO:0000256" key="2">
    <source>
        <dbReference type="SAM" id="Phobius"/>
    </source>
</evidence>
<feature type="transmembrane region" description="Helical" evidence="2">
    <location>
        <begin position="157"/>
        <end position="181"/>
    </location>
</feature>
<name>A0A914QXA3_9BILA</name>
<evidence type="ECO:0000256" key="1">
    <source>
        <dbReference type="ARBA" id="ARBA00006803"/>
    </source>
</evidence>
<organism evidence="3 4">
    <name type="scientific">Panagrolaimus davidi</name>
    <dbReference type="NCBI Taxonomy" id="227884"/>
    <lineage>
        <taxon>Eukaryota</taxon>
        <taxon>Metazoa</taxon>
        <taxon>Ecdysozoa</taxon>
        <taxon>Nematoda</taxon>
        <taxon>Chromadorea</taxon>
        <taxon>Rhabditida</taxon>
        <taxon>Tylenchina</taxon>
        <taxon>Panagrolaimomorpha</taxon>
        <taxon>Panagrolaimoidea</taxon>
        <taxon>Panagrolaimidae</taxon>
        <taxon>Panagrolaimus</taxon>
    </lineage>
</organism>
<keyword evidence="2" id="KW-0472">Membrane</keyword>
<dbReference type="Proteomes" id="UP000887578">
    <property type="component" value="Unplaced"/>
</dbReference>
<keyword evidence="3" id="KW-1185">Reference proteome</keyword>
<protein>
    <submittedName>
        <fullName evidence="4">Gustatory receptor</fullName>
    </submittedName>
</protein>
<feature type="transmembrane region" description="Helical" evidence="2">
    <location>
        <begin position="69"/>
        <end position="94"/>
    </location>
</feature>
<reference evidence="4" key="1">
    <citation type="submission" date="2022-11" db="UniProtKB">
        <authorList>
            <consortium name="WormBaseParasite"/>
        </authorList>
    </citation>
    <scope>IDENTIFICATION</scope>
</reference>
<dbReference type="WBParaSite" id="PDA_v2.g8721.t1">
    <property type="protein sequence ID" value="PDA_v2.g8721.t1"/>
    <property type="gene ID" value="PDA_v2.g8721"/>
</dbReference>
<dbReference type="GO" id="GO:0016020">
    <property type="term" value="C:membrane"/>
    <property type="evidence" value="ECO:0007669"/>
    <property type="project" value="InterPro"/>
</dbReference>
<evidence type="ECO:0000313" key="4">
    <source>
        <dbReference type="WBParaSite" id="PDA_v2.g8721.t1"/>
    </source>
</evidence>
<dbReference type="PANTHER" id="PTHR47518">
    <property type="entry name" value="SERPENTINE RECEPTOR CLASS EPSILON-13-RELATED"/>
    <property type="match status" value="1"/>
</dbReference>
<dbReference type="PANTHER" id="PTHR47518:SF11">
    <property type="entry name" value="SERPENTINE RECEPTOR, CLASS E (EPSILON)-RELATED"/>
    <property type="match status" value="1"/>
</dbReference>
<feature type="transmembrane region" description="Helical" evidence="2">
    <location>
        <begin position="281"/>
        <end position="303"/>
    </location>
</feature>
<feature type="transmembrane region" description="Helical" evidence="2">
    <location>
        <begin position="187"/>
        <end position="207"/>
    </location>
</feature>
<keyword evidence="2" id="KW-0812">Transmembrane</keyword>
<comment type="similarity">
    <text evidence="1">Belongs to the nematode receptor-like protein sre family.</text>
</comment>
<dbReference type="GO" id="GO:0007606">
    <property type="term" value="P:sensory perception of chemical stimulus"/>
    <property type="evidence" value="ECO:0007669"/>
    <property type="project" value="InterPro"/>
</dbReference>
<dbReference type="AlphaFoldDB" id="A0A914QXA3"/>
<proteinExistence type="inferred from homology"/>
<feature type="transmembrane region" description="Helical" evidence="2">
    <location>
        <begin position="240"/>
        <end position="261"/>
    </location>
</feature>
<dbReference type="InterPro" id="IPR052854">
    <property type="entry name" value="Serpentine_rcpt_epsilon"/>
</dbReference>
<sequence length="386" mass="44291">MAGVLTTTALIPINVGIISVNLPPETVKLIFHAVDAFEAFLILLSYPIVTTVFYVFYHSPLLHRNLVILIINILVEFFVISLSRLFCISGTLIFGREDVDAGLSASSVIFTGPFAAAEMIRLVACTAFIFSCPCSIIERFCATIFLKSYETMRHNRLIGAVIALQWAAASLGVYSFCTGIIKTSVLIGIYGVIMFLAFLIYVLLSWINNRRFRLYQQNRKTLCLSERFQLAENLRTQKMLGNLTIVLFVANILCLGAFVVMSYGNGNFLQACLKAIFDYSVVLYTFIFPIISITSIPDLRISYSMWFYRFRRRVFPILTTKNDDDKINETRKRLKHLKNTNGKQMVFTIDQEMSVYYRTLNAIWSEDIRPKRNKHKIRYTPEKYKY</sequence>
<dbReference type="InterPro" id="IPR004151">
    <property type="entry name" value="7TM_GPCR_serpentine_rcpt_Sre"/>
</dbReference>
<feature type="transmembrane region" description="Helical" evidence="2">
    <location>
        <begin position="114"/>
        <end position="136"/>
    </location>
</feature>
<dbReference type="Pfam" id="PF03125">
    <property type="entry name" value="Sre"/>
    <property type="match status" value="1"/>
</dbReference>
<evidence type="ECO:0000313" key="3">
    <source>
        <dbReference type="Proteomes" id="UP000887578"/>
    </source>
</evidence>